<dbReference type="SUPFAM" id="SSF88697">
    <property type="entry name" value="PUA domain-like"/>
    <property type="match status" value="1"/>
</dbReference>
<sequence length="356" mass="40772">MSQLSTFFQQKIPIFDRLLPFGFTVTDGLYTYREVFFDEQFELLVQVDEGGKSRVTVLDVEMGEEYMAVHVTAPLGAFVSQVRKESLAILQKVANACFCALPFAQEQTNRLSQFIQKRWRDQPDYPFAKFPQTASFRHPANGKWYALITRVKRSYFGDSSDTNQVEILNLKVDREEMAELLSLPGVYPAYHMSKKTWVSLLLDGSIADHLLFDLVKKSRSMVGPKTYRSEEGPDYWLIPANPKLYDIDSEFAANKRVNWPQKSSIKTGDMLAIYVTAPVQAIRYVCRVLAAELPNHGEPDIPADKRVMQIELLDKLPDQELSIQRMKELGVKAVRGPRRMTKELKDVLVSKINRVH</sequence>
<keyword evidence="1" id="KW-0238">DNA-binding</keyword>
<dbReference type="Pfam" id="PF04237">
    <property type="entry name" value="YjbR"/>
    <property type="match status" value="1"/>
</dbReference>
<dbReference type="PANTHER" id="PTHR35145:SF1">
    <property type="entry name" value="CYTOPLASMIC PROTEIN"/>
    <property type="match status" value="1"/>
</dbReference>
<name>A0ABX7YMV6_9STRE</name>
<reference evidence="1 2" key="1">
    <citation type="submission" date="2021-04" db="EMBL/GenBank/DDBJ databases">
        <title>Complete genome sequence of a novel Streptococcus species.</title>
        <authorList>
            <person name="Teng J.L.L."/>
        </authorList>
    </citation>
    <scope>NUCLEOTIDE SEQUENCE [LARGE SCALE GENOMIC DNA]</scope>
    <source>
        <strain evidence="1 2">HKU75</strain>
    </source>
</reference>
<evidence type="ECO:0000313" key="2">
    <source>
        <dbReference type="Proteomes" id="UP000677616"/>
    </source>
</evidence>
<dbReference type="SUPFAM" id="SSF142906">
    <property type="entry name" value="YjbR-like"/>
    <property type="match status" value="1"/>
</dbReference>
<protein>
    <submittedName>
        <fullName evidence="1">MmcQ/YjbR family DNA-binding protein</fullName>
    </submittedName>
</protein>
<dbReference type="Proteomes" id="UP000677616">
    <property type="component" value="Chromosome"/>
</dbReference>
<dbReference type="PANTHER" id="PTHR35145">
    <property type="entry name" value="CYTOPLASMIC PROTEIN-RELATED"/>
    <property type="match status" value="1"/>
</dbReference>
<dbReference type="InterPro" id="IPR038056">
    <property type="entry name" value="YjbR-like_sf"/>
</dbReference>
<dbReference type="Gene3D" id="3.90.1150.30">
    <property type="match status" value="1"/>
</dbReference>
<dbReference type="InterPro" id="IPR007351">
    <property type="entry name" value="YjbR"/>
</dbReference>
<dbReference type="InterPro" id="IPR058532">
    <property type="entry name" value="YjbR/MT2646/Rv2570-like"/>
</dbReference>
<accession>A0ABX7YMV6</accession>
<gene>
    <name evidence="1" type="ORF">INT76_03880</name>
</gene>
<dbReference type="RefSeq" id="WP_212572398.1">
    <property type="nucleotide sequence ID" value="NZ_CP073084.1"/>
</dbReference>
<proteinExistence type="predicted"/>
<dbReference type="InterPro" id="IPR015947">
    <property type="entry name" value="PUA-like_sf"/>
</dbReference>
<evidence type="ECO:0000313" key="1">
    <source>
        <dbReference type="EMBL" id="QUE55028.1"/>
    </source>
</evidence>
<organism evidence="1 2">
    <name type="scientific">Streptococcus oriscaviae</name>
    <dbReference type="NCBI Taxonomy" id="2781599"/>
    <lineage>
        <taxon>Bacteria</taxon>
        <taxon>Bacillati</taxon>
        <taxon>Bacillota</taxon>
        <taxon>Bacilli</taxon>
        <taxon>Lactobacillales</taxon>
        <taxon>Streptococcaceae</taxon>
        <taxon>Streptococcus</taxon>
    </lineage>
</organism>
<dbReference type="EMBL" id="CP073084">
    <property type="protein sequence ID" value="QUE55028.1"/>
    <property type="molecule type" value="Genomic_DNA"/>
</dbReference>
<dbReference type="GO" id="GO:0003677">
    <property type="term" value="F:DNA binding"/>
    <property type="evidence" value="ECO:0007669"/>
    <property type="project" value="UniProtKB-KW"/>
</dbReference>
<keyword evidence="2" id="KW-1185">Reference proteome</keyword>